<dbReference type="AlphaFoldDB" id="A0A0D9QQQ9"/>
<dbReference type="Proteomes" id="UP000054561">
    <property type="component" value="Unassembled WGS sequence"/>
</dbReference>
<keyword evidence="4" id="KW-0489">Methyltransferase</keyword>
<dbReference type="PANTHER" id="PTHR12636:SF5">
    <property type="entry name" value="RIBOSOMAL RNA SMALL SUBUNIT METHYLTRANSFERASE NEP1"/>
    <property type="match status" value="1"/>
</dbReference>
<feature type="compositionally biased region" description="Polar residues" evidence="9">
    <location>
        <begin position="100"/>
        <end position="109"/>
    </location>
</feature>
<keyword evidence="6" id="KW-0949">S-adenosyl-L-methionine</keyword>
<evidence type="ECO:0000256" key="3">
    <source>
        <dbReference type="ARBA" id="ARBA00022552"/>
    </source>
</evidence>
<keyword evidence="3" id="KW-0698">rRNA processing</keyword>
<dbReference type="GO" id="GO:0070037">
    <property type="term" value="F:rRNA (pseudouridine) methyltransferase activity"/>
    <property type="evidence" value="ECO:0007669"/>
    <property type="project" value="InterPro"/>
</dbReference>
<feature type="compositionally biased region" description="Basic residues" evidence="9">
    <location>
        <begin position="17"/>
        <end position="32"/>
    </location>
</feature>
<comment type="similarity">
    <text evidence="1">Belongs to the class IV-like SAM-binding methyltransferase superfamily. RNA methyltransferase NEP1 family.</text>
</comment>
<feature type="region of interest" description="Disordered" evidence="9">
    <location>
        <begin position="1"/>
        <end position="110"/>
    </location>
</feature>
<dbReference type="GO" id="GO:0019843">
    <property type="term" value="F:rRNA binding"/>
    <property type="evidence" value="ECO:0007669"/>
    <property type="project" value="UniProtKB-KW"/>
</dbReference>
<evidence type="ECO:0008006" key="12">
    <source>
        <dbReference type="Google" id="ProtNLM"/>
    </source>
</evidence>
<dbReference type="EMBL" id="KQ001666">
    <property type="protein sequence ID" value="KJP88026.1"/>
    <property type="molecule type" value="Genomic_DNA"/>
</dbReference>
<name>A0A0D9QQQ9_PLAFR</name>
<dbReference type="GO" id="GO:0070475">
    <property type="term" value="P:rRNA base methylation"/>
    <property type="evidence" value="ECO:0007669"/>
    <property type="project" value="InterPro"/>
</dbReference>
<evidence type="ECO:0000313" key="11">
    <source>
        <dbReference type="Proteomes" id="UP000054561"/>
    </source>
</evidence>
<dbReference type="GeneID" id="24267615"/>
<dbReference type="Pfam" id="PF03587">
    <property type="entry name" value="EMG1"/>
    <property type="match status" value="1"/>
</dbReference>
<keyword evidence="5" id="KW-0808">Transferase</keyword>
<gene>
    <name evidence="10" type="ORF">AK88_02301</name>
</gene>
<dbReference type="Gene3D" id="3.40.1280.10">
    <property type="match status" value="1"/>
</dbReference>
<evidence type="ECO:0000256" key="4">
    <source>
        <dbReference type="ARBA" id="ARBA00022603"/>
    </source>
</evidence>
<feature type="compositionally biased region" description="Basic and acidic residues" evidence="9">
    <location>
        <begin position="125"/>
        <end position="147"/>
    </location>
</feature>
<evidence type="ECO:0000256" key="5">
    <source>
        <dbReference type="ARBA" id="ARBA00022679"/>
    </source>
</evidence>
<keyword evidence="7" id="KW-0699">rRNA-binding</keyword>
<dbReference type="InterPro" id="IPR005304">
    <property type="entry name" value="Rbsml_bgen_MeTrfase_EMG1/NEP1"/>
</dbReference>
<dbReference type="OrthoDB" id="269804at2759"/>
<evidence type="ECO:0000256" key="6">
    <source>
        <dbReference type="ARBA" id="ARBA00022691"/>
    </source>
</evidence>
<keyword evidence="11" id="KW-1185">Reference proteome</keyword>
<dbReference type="OMA" id="MFRNGHR"/>
<dbReference type="PANTHER" id="PTHR12636">
    <property type="entry name" value="NEP1/MRA1"/>
    <property type="match status" value="1"/>
</dbReference>
<evidence type="ECO:0000256" key="2">
    <source>
        <dbReference type="ARBA" id="ARBA00022517"/>
    </source>
</evidence>
<evidence type="ECO:0000256" key="1">
    <source>
        <dbReference type="ARBA" id="ARBA00008115"/>
    </source>
</evidence>
<reference evidence="10 11" key="1">
    <citation type="submission" date="2014-03" db="EMBL/GenBank/DDBJ databases">
        <title>The Genome Sequence of Plasmodium fragile nilgiri.</title>
        <authorList>
            <consortium name="The Broad Institute Genomics Platform"/>
            <consortium name="The Broad Institute Genome Sequencing Center for Infectious Disease"/>
            <person name="Neafsey D."/>
            <person name="Duraisingh M."/>
            <person name="Young S.K."/>
            <person name="Zeng Q."/>
            <person name="Gargeya S."/>
            <person name="Abouelleil A."/>
            <person name="Alvarado L."/>
            <person name="Chapman S.B."/>
            <person name="Gainer-Dewar J."/>
            <person name="Goldberg J."/>
            <person name="Griggs A."/>
            <person name="Gujja S."/>
            <person name="Hansen M."/>
            <person name="Howarth C."/>
            <person name="Imamovic A."/>
            <person name="Larimer J."/>
            <person name="Pearson M."/>
            <person name="Poon T.W."/>
            <person name="Priest M."/>
            <person name="Roberts A."/>
            <person name="Saif S."/>
            <person name="Shea T."/>
            <person name="Sykes S."/>
            <person name="Wortman J."/>
            <person name="Nusbaum C."/>
            <person name="Birren B."/>
        </authorList>
    </citation>
    <scope>NUCLEOTIDE SEQUENCE [LARGE SCALE GENOMIC DNA]</scope>
    <source>
        <strain evidence="11">nilgiri</strain>
    </source>
</reference>
<feature type="compositionally biased region" description="Acidic residues" evidence="9">
    <location>
        <begin position="153"/>
        <end position="179"/>
    </location>
</feature>
<evidence type="ECO:0000313" key="10">
    <source>
        <dbReference type="EMBL" id="KJP88026.1"/>
    </source>
</evidence>
<dbReference type="InterPro" id="IPR029026">
    <property type="entry name" value="tRNA_m1G_MTases_N"/>
</dbReference>
<accession>A0A0D9QQQ9</accession>
<keyword evidence="2" id="KW-0690">Ribosome biogenesis</keyword>
<organism evidence="10 11">
    <name type="scientific">Plasmodium fragile</name>
    <dbReference type="NCBI Taxonomy" id="5857"/>
    <lineage>
        <taxon>Eukaryota</taxon>
        <taxon>Sar</taxon>
        <taxon>Alveolata</taxon>
        <taxon>Apicomplexa</taxon>
        <taxon>Aconoidasida</taxon>
        <taxon>Haemosporida</taxon>
        <taxon>Plasmodiidae</taxon>
        <taxon>Plasmodium</taxon>
        <taxon>Plasmodium (Plasmodium)</taxon>
    </lineage>
</organism>
<feature type="region of interest" description="Disordered" evidence="9">
    <location>
        <begin position="125"/>
        <end position="180"/>
    </location>
</feature>
<evidence type="ECO:0000256" key="9">
    <source>
        <dbReference type="SAM" id="MobiDB-lite"/>
    </source>
</evidence>
<dbReference type="GO" id="GO:0032040">
    <property type="term" value="C:small-subunit processome"/>
    <property type="evidence" value="ECO:0007669"/>
    <property type="project" value="TreeGrafter"/>
</dbReference>
<dbReference type="VEuPathDB" id="PlasmoDB:AK88_02301"/>
<sequence>MFRNGHRSSNMRGGVGKGKHQGGFHGAGRKSRNGTDRYFHEGGIYGRDAANQEDENGPHTFGDAYYYDNDSSAASEEGEAPMEQTNPAEEATSREEPRVNSDQQPTTNHVDYVDYVEYMNNLKKGQDKNCAEKENPLDSSEGKEEVGGHPPSDEQDEGDQDEGDQDEADEDEADEDEVGEPPKGVFRIFLLFSPLALTSIGKRTCVINADEHMSLLESKLKNVEDSLSAARSTKEQVFLKTKVEAIENKLKNVRLDVLFFTLLSLRDSIINKRGKLQIYVHTVNGLLIFVSPSFRVPRSFSLFKKVMLNLMLRNVVLDPDGRPLLKVLPHPVKRYVGSSVCIGISNMGFPTDVKKLAKKIKETTNDYSFFLSLSTAFDLTHFIESISKSDSEAFRLDYVIRVSDLPLSTVAVCSKLTHFLND</sequence>
<protein>
    <recommendedName>
        <fullName evidence="12">Small subunit rRNA processing factor</fullName>
    </recommendedName>
</protein>
<keyword evidence="8" id="KW-0694">RNA-binding</keyword>
<evidence type="ECO:0000256" key="8">
    <source>
        <dbReference type="ARBA" id="ARBA00022884"/>
    </source>
</evidence>
<dbReference type="InterPro" id="IPR029028">
    <property type="entry name" value="Alpha/beta_knot_MTases"/>
</dbReference>
<dbReference type="RefSeq" id="XP_012335355.1">
    <property type="nucleotide sequence ID" value="XM_012479932.1"/>
</dbReference>
<dbReference type="SUPFAM" id="SSF75217">
    <property type="entry name" value="alpha/beta knot"/>
    <property type="match status" value="1"/>
</dbReference>
<evidence type="ECO:0000256" key="7">
    <source>
        <dbReference type="ARBA" id="ARBA00022730"/>
    </source>
</evidence>
<proteinExistence type="inferred from homology"/>